<dbReference type="EMBL" id="KI679216">
    <property type="protein sequence ID" value="ETL95024.1"/>
    <property type="molecule type" value="Genomic_DNA"/>
</dbReference>
<dbReference type="AlphaFoldDB" id="W2LE73"/>
<sequence>MPTMTISSRWNMTDTLKVYRKFEVGAASLQSVTSSIRLKNTARADKDTCATLSNKSSVSTIKVEHTPRAHVAYLRLRRQESGNVVMMSSEEKYSLAKIVFDPVFTRL</sequence>
<name>W2LE73_PHYNI</name>
<gene>
    <name evidence="1" type="ORF">L917_07107</name>
</gene>
<accession>W2LE73</accession>
<organism evidence="1">
    <name type="scientific">Phytophthora nicotianae</name>
    <name type="common">Potato buckeye rot agent</name>
    <name type="synonym">Phytophthora parasitica</name>
    <dbReference type="NCBI Taxonomy" id="4792"/>
    <lineage>
        <taxon>Eukaryota</taxon>
        <taxon>Sar</taxon>
        <taxon>Stramenopiles</taxon>
        <taxon>Oomycota</taxon>
        <taxon>Peronosporomycetes</taxon>
        <taxon>Peronosporales</taxon>
        <taxon>Peronosporaceae</taxon>
        <taxon>Phytophthora</taxon>
    </lineage>
</organism>
<proteinExistence type="predicted"/>
<dbReference type="Proteomes" id="UP000054423">
    <property type="component" value="Unassembled WGS sequence"/>
</dbReference>
<protein>
    <submittedName>
        <fullName evidence="1">Uncharacterized protein</fullName>
    </submittedName>
</protein>
<evidence type="ECO:0000313" key="1">
    <source>
        <dbReference type="EMBL" id="ETL95024.1"/>
    </source>
</evidence>
<reference evidence="1" key="1">
    <citation type="submission" date="2013-11" db="EMBL/GenBank/DDBJ databases">
        <title>The Genome Sequence of Phytophthora parasitica CHvinca01.</title>
        <authorList>
            <consortium name="The Broad Institute Genomics Platform"/>
            <person name="Russ C."/>
            <person name="Tyler B."/>
            <person name="Panabieres F."/>
            <person name="Shan W."/>
            <person name="Tripathy S."/>
            <person name="Grunwald N."/>
            <person name="Machado M."/>
            <person name="Johnson C.S."/>
            <person name="Arredondo F."/>
            <person name="Hong C."/>
            <person name="Coffey M."/>
            <person name="Young S.K."/>
            <person name="Zeng Q."/>
            <person name="Gargeya S."/>
            <person name="Fitzgerald M."/>
            <person name="Abouelleil A."/>
            <person name="Alvarado L."/>
            <person name="Chapman S.B."/>
            <person name="Gainer-Dewar J."/>
            <person name="Goldberg J."/>
            <person name="Griggs A."/>
            <person name="Gujja S."/>
            <person name="Hansen M."/>
            <person name="Howarth C."/>
            <person name="Imamovic A."/>
            <person name="Ireland A."/>
            <person name="Larimer J."/>
            <person name="McCowan C."/>
            <person name="Murphy C."/>
            <person name="Pearson M."/>
            <person name="Poon T.W."/>
            <person name="Priest M."/>
            <person name="Roberts A."/>
            <person name="Saif S."/>
            <person name="Shea T."/>
            <person name="Sykes S."/>
            <person name="Wortman J."/>
            <person name="Nusbaum C."/>
            <person name="Birren B."/>
        </authorList>
    </citation>
    <scope>NUCLEOTIDE SEQUENCE [LARGE SCALE GENOMIC DNA]</scope>
    <source>
        <strain evidence="1">CHvinca01</strain>
    </source>
</reference>